<protein>
    <submittedName>
        <fullName evidence="2">Uncharacterized protein</fullName>
    </submittedName>
</protein>
<reference evidence="2" key="1">
    <citation type="submission" date="2014-05" db="EMBL/GenBank/DDBJ databases">
        <authorList>
            <person name="Chronopoulou M."/>
        </authorList>
    </citation>
    <scope>NUCLEOTIDE SEQUENCE</scope>
    <source>
        <tissue evidence="2">Whole organism</tissue>
    </source>
</reference>
<dbReference type="EMBL" id="HACA01017305">
    <property type="protein sequence ID" value="CDW34666.1"/>
    <property type="molecule type" value="Transcribed_RNA"/>
</dbReference>
<feature type="compositionally biased region" description="Low complexity" evidence="1">
    <location>
        <begin position="9"/>
        <end position="21"/>
    </location>
</feature>
<dbReference type="AlphaFoldDB" id="A0A0K2UAD8"/>
<name>A0A0K2UAD8_LEPSM</name>
<proteinExistence type="predicted"/>
<feature type="compositionally biased region" description="Polar residues" evidence="1">
    <location>
        <begin position="22"/>
        <end position="41"/>
    </location>
</feature>
<evidence type="ECO:0000313" key="2">
    <source>
        <dbReference type="EMBL" id="CDW34666.1"/>
    </source>
</evidence>
<feature type="region of interest" description="Disordered" evidence="1">
    <location>
        <begin position="1"/>
        <end position="50"/>
    </location>
</feature>
<evidence type="ECO:0000256" key="1">
    <source>
        <dbReference type="SAM" id="MobiDB-lite"/>
    </source>
</evidence>
<dbReference type="OrthoDB" id="10662341at2759"/>
<sequence length="307" mass="35512">MEIRKKTRSTTTTRKIKGISSRYTQYNSQKTSDKSIGTNKPTSDRGTEATHVDKVDAQTETFIRSSIAVGVQTGRVEVREFLISNHQLFKMEQEFINYRYEEFNARCRLLKSAANTSLENGRIQVVRANALINAFRGMINEVRRKKLASQFVTESLRTYLRRIIMHKDDTERWIGEVEEHCCALQTNEDFIKPLLDYSLEFLLGLFPLPPPPEMNKLLSDCIFNELIVTGFHNFNDPNNLLLLDLVKEAVIEFPIAGKDAVIWSLFHIRRRVEFLDGIDLCKVLFRVLTQFTDNVIIESRKLVVYIA</sequence>
<organism evidence="2">
    <name type="scientific">Lepeophtheirus salmonis</name>
    <name type="common">Salmon louse</name>
    <name type="synonym">Caligus salmonis</name>
    <dbReference type="NCBI Taxonomy" id="72036"/>
    <lineage>
        <taxon>Eukaryota</taxon>
        <taxon>Metazoa</taxon>
        <taxon>Ecdysozoa</taxon>
        <taxon>Arthropoda</taxon>
        <taxon>Crustacea</taxon>
        <taxon>Multicrustacea</taxon>
        <taxon>Hexanauplia</taxon>
        <taxon>Copepoda</taxon>
        <taxon>Siphonostomatoida</taxon>
        <taxon>Caligidae</taxon>
        <taxon>Lepeophtheirus</taxon>
    </lineage>
</organism>
<accession>A0A0K2UAD8</accession>